<proteinExistence type="predicted"/>
<gene>
    <name evidence="4" type="ORF">DCE93_06890</name>
</gene>
<evidence type="ECO:0000313" key="5">
    <source>
        <dbReference type="Proteomes" id="UP000244729"/>
    </source>
</evidence>
<keyword evidence="2" id="KW-0472">Membrane</keyword>
<name>A0A2S0WVQ1_9MICO</name>
<dbReference type="Proteomes" id="UP000244729">
    <property type="component" value="Chromosome"/>
</dbReference>
<protein>
    <recommendedName>
        <fullName evidence="6">DUF916 domain-containing protein</fullName>
    </recommendedName>
</protein>
<dbReference type="AlphaFoldDB" id="A0A2S0WVQ1"/>
<feature type="region of interest" description="Disordered" evidence="1">
    <location>
        <begin position="35"/>
        <end position="54"/>
    </location>
</feature>
<reference evidence="4 5" key="1">
    <citation type="submission" date="2018-04" db="EMBL/GenBank/DDBJ databases">
        <authorList>
            <person name="Li J."/>
        </authorList>
    </citation>
    <scope>NUCLEOTIDE SEQUENCE [LARGE SCALE GENOMIC DNA]</scope>
    <source>
        <strain evidence="5">30A</strain>
    </source>
</reference>
<evidence type="ECO:0000256" key="1">
    <source>
        <dbReference type="SAM" id="MobiDB-lite"/>
    </source>
</evidence>
<feature type="transmembrane region" description="Helical" evidence="2">
    <location>
        <begin position="326"/>
        <end position="349"/>
    </location>
</feature>
<accession>A0A2S0WVQ1</accession>
<keyword evidence="2" id="KW-0812">Transmembrane</keyword>
<dbReference type="EMBL" id="CP028913">
    <property type="protein sequence ID" value="AWB95417.1"/>
    <property type="molecule type" value="Genomic_DNA"/>
</dbReference>
<keyword evidence="3" id="KW-0732">Signal</keyword>
<organism evidence="4 5">
    <name type="scientific">Agromyces badenianii</name>
    <dbReference type="NCBI Taxonomy" id="2080742"/>
    <lineage>
        <taxon>Bacteria</taxon>
        <taxon>Bacillati</taxon>
        <taxon>Actinomycetota</taxon>
        <taxon>Actinomycetes</taxon>
        <taxon>Micrococcales</taxon>
        <taxon>Microbacteriaceae</taxon>
        <taxon>Agromyces</taxon>
    </lineage>
</organism>
<evidence type="ECO:0000313" key="4">
    <source>
        <dbReference type="EMBL" id="AWB95417.1"/>
    </source>
</evidence>
<evidence type="ECO:0000256" key="2">
    <source>
        <dbReference type="SAM" id="Phobius"/>
    </source>
</evidence>
<evidence type="ECO:0008006" key="6">
    <source>
        <dbReference type="Google" id="ProtNLM"/>
    </source>
</evidence>
<evidence type="ECO:0000256" key="3">
    <source>
        <dbReference type="SAM" id="SignalP"/>
    </source>
</evidence>
<keyword evidence="5" id="KW-1185">Reference proteome</keyword>
<dbReference type="RefSeq" id="WP_108595232.1">
    <property type="nucleotide sequence ID" value="NZ_CP028913.1"/>
</dbReference>
<feature type="chain" id="PRO_5015465353" description="DUF916 domain-containing protein" evidence="3">
    <location>
        <begin position="36"/>
        <end position="387"/>
    </location>
</feature>
<keyword evidence="2" id="KW-1133">Transmembrane helix</keyword>
<sequence>MTARTAAVPHGRLVMIAALAFATLAMTFAQTPAHAEDGSEVTWSVQPSSPDGPDGRTEFDYHVAPGTTISDWVSVSNFSAQPATFRVHGADATTDYDTGAFTLVGADEASVDAGAWTSIDSGAAVCADTDDEAEAACAQAIGTEITLQPGSRADLPFTITVPQDATPGDHAAGIVASFRSTAVDGTGSAVNVSQRVGTRIYLRIDGPLNPVLDIRGTVSGYDGSWNPIGGGIARVGFDLANSGNVRLSATPSARLTGPFGIDLGTVTLPSIKNLVPGGTTHVTAEFAGVPPLILLFADLTVVPAAAEGAASADVAPAPIGASTVAWAIPWSLLGVLAVIAGAIWASVWWRRRAQRRLTADLVEYTEQVLALARSTQIHPTNESEPMR</sequence>
<dbReference type="OrthoDB" id="4336304at2"/>
<feature type="signal peptide" evidence="3">
    <location>
        <begin position="1"/>
        <end position="35"/>
    </location>
</feature>
<dbReference type="KEGG" id="agm:DCE93_06890"/>